<proteinExistence type="predicted"/>
<dbReference type="InParanoid" id="A0A482XN95"/>
<protein>
    <submittedName>
        <fullName evidence="3">Uncharacterized protein</fullName>
    </submittedName>
</protein>
<reference evidence="3 4" key="1">
    <citation type="journal article" date="2017" name="Gigascience">
        <title>Genome sequence of the small brown planthopper, Laodelphax striatellus.</title>
        <authorList>
            <person name="Zhu J."/>
            <person name="Jiang F."/>
            <person name="Wang X."/>
            <person name="Yang P."/>
            <person name="Bao Y."/>
            <person name="Zhao W."/>
            <person name="Wang W."/>
            <person name="Lu H."/>
            <person name="Wang Q."/>
            <person name="Cui N."/>
            <person name="Li J."/>
            <person name="Chen X."/>
            <person name="Luo L."/>
            <person name="Yu J."/>
            <person name="Kang L."/>
            <person name="Cui F."/>
        </authorList>
    </citation>
    <scope>NUCLEOTIDE SEQUENCE [LARGE SCALE GENOMIC DNA]</scope>
    <source>
        <strain evidence="3">Lst14</strain>
    </source>
</reference>
<comment type="caution">
    <text evidence="3">The sequence shown here is derived from an EMBL/GenBank/DDBJ whole genome shotgun (WGS) entry which is preliminary data.</text>
</comment>
<dbReference type="Proteomes" id="UP000291343">
    <property type="component" value="Unassembled WGS sequence"/>
</dbReference>
<feature type="compositionally biased region" description="Pro residues" evidence="1">
    <location>
        <begin position="240"/>
        <end position="253"/>
    </location>
</feature>
<evidence type="ECO:0000313" key="4">
    <source>
        <dbReference type="Proteomes" id="UP000291343"/>
    </source>
</evidence>
<dbReference type="AlphaFoldDB" id="A0A482XN95"/>
<keyword evidence="2" id="KW-0472">Membrane</keyword>
<name>A0A482XN95_LAOST</name>
<keyword evidence="2" id="KW-0812">Transmembrane</keyword>
<evidence type="ECO:0000313" key="3">
    <source>
        <dbReference type="EMBL" id="RZF46711.1"/>
    </source>
</evidence>
<dbReference type="EMBL" id="QKKF02005739">
    <property type="protein sequence ID" value="RZF46711.1"/>
    <property type="molecule type" value="Genomic_DNA"/>
</dbReference>
<evidence type="ECO:0000256" key="1">
    <source>
        <dbReference type="SAM" id="MobiDB-lite"/>
    </source>
</evidence>
<keyword evidence="2" id="KW-1133">Transmembrane helix</keyword>
<evidence type="ECO:0000256" key="2">
    <source>
        <dbReference type="SAM" id="Phobius"/>
    </source>
</evidence>
<accession>A0A482XN95</accession>
<dbReference type="OrthoDB" id="6427659at2759"/>
<sequence length="277" mass="29333">MTKHGPHTSEHQLPPHYSSRLRNLWAAPAAPVSGIGGGGVGGQWAATAGCESLSSSSAASSRTYYQPATSSVYQDPLPLRGVSPLPSEAANYALPRDALLPPPPPAQTLLPPYGGHRRPVTPASCATSTDGGGGVNPCGGHCVQLVSNMNYCLQVMNIAGILTGIVMVTAGFILRNQKKGGNLEVLIYIGCLIALVCGLLLSVQCCVRRNLTQRRQRARRGGGARVLVRGGEAIQLQMLGPPPPPSPLRPPGYHPSELIRPLRDQSGLPWWRREEVP</sequence>
<feature type="transmembrane region" description="Helical" evidence="2">
    <location>
        <begin position="155"/>
        <end position="174"/>
    </location>
</feature>
<gene>
    <name evidence="3" type="ORF">LSTR_LSTR002574</name>
</gene>
<organism evidence="3 4">
    <name type="scientific">Laodelphax striatellus</name>
    <name type="common">Small brown planthopper</name>
    <name type="synonym">Delphax striatella</name>
    <dbReference type="NCBI Taxonomy" id="195883"/>
    <lineage>
        <taxon>Eukaryota</taxon>
        <taxon>Metazoa</taxon>
        <taxon>Ecdysozoa</taxon>
        <taxon>Arthropoda</taxon>
        <taxon>Hexapoda</taxon>
        <taxon>Insecta</taxon>
        <taxon>Pterygota</taxon>
        <taxon>Neoptera</taxon>
        <taxon>Paraneoptera</taxon>
        <taxon>Hemiptera</taxon>
        <taxon>Auchenorrhyncha</taxon>
        <taxon>Fulgoroidea</taxon>
        <taxon>Delphacidae</taxon>
        <taxon>Criomorphinae</taxon>
        <taxon>Laodelphax</taxon>
    </lineage>
</organism>
<feature type="region of interest" description="Disordered" evidence="1">
    <location>
        <begin position="239"/>
        <end position="261"/>
    </location>
</feature>
<feature type="transmembrane region" description="Helical" evidence="2">
    <location>
        <begin position="186"/>
        <end position="207"/>
    </location>
</feature>
<keyword evidence="4" id="KW-1185">Reference proteome</keyword>